<comment type="caution">
    <text evidence="1">The sequence shown here is derived from an EMBL/GenBank/DDBJ whole genome shotgun (WGS) entry which is preliminary data.</text>
</comment>
<sequence>MDQTFLGPSRGLSQAMKSCIYADSFPCTTLDRDKSADHIVLQTLWESSLRQNKCSCLQMIGITKSLGQKRLQLMTLLRRCGSSIPKAITL</sequence>
<gene>
    <name evidence="1" type="ORF">CEXT_683411</name>
</gene>
<proteinExistence type="predicted"/>
<protein>
    <submittedName>
        <fullName evidence="1">Uncharacterized protein</fullName>
    </submittedName>
</protein>
<dbReference type="EMBL" id="BPLR01001479">
    <property type="protein sequence ID" value="GIZ02594.1"/>
    <property type="molecule type" value="Genomic_DNA"/>
</dbReference>
<keyword evidence="2" id="KW-1185">Reference proteome</keyword>
<evidence type="ECO:0000313" key="2">
    <source>
        <dbReference type="Proteomes" id="UP001054945"/>
    </source>
</evidence>
<dbReference type="AlphaFoldDB" id="A0AAV4Y7V8"/>
<accession>A0AAV4Y7V8</accession>
<reference evidence="1 2" key="1">
    <citation type="submission" date="2021-06" db="EMBL/GenBank/DDBJ databases">
        <title>Caerostris extrusa draft genome.</title>
        <authorList>
            <person name="Kono N."/>
            <person name="Arakawa K."/>
        </authorList>
    </citation>
    <scope>NUCLEOTIDE SEQUENCE [LARGE SCALE GENOMIC DNA]</scope>
</reference>
<name>A0AAV4Y7V8_CAEEX</name>
<organism evidence="1 2">
    <name type="scientific">Caerostris extrusa</name>
    <name type="common">Bark spider</name>
    <name type="synonym">Caerostris bankana</name>
    <dbReference type="NCBI Taxonomy" id="172846"/>
    <lineage>
        <taxon>Eukaryota</taxon>
        <taxon>Metazoa</taxon>
        <taxon>Ecdysozoa</taxon>
        <taxon>Arthropoda</taxon>
        <taxon>Chelicerata</taxon>
        <taxon>Arachnida</taxon>
        <taxon>Araneae</taxon>
        <taxon>Araneomorphae</taxon>
        <taxon>Entelegynae</taxon>
        <taxon>Araneoidea</taxon>
        <taxon>Araneidae</taxon>
        <taxon>Caerostris</taxon>
    </lineage>
</organism>
<evidence type="ECO:0000313" key="1">
    <source>
        <dbReference type="EMBL" id="GIZ02594.1"/>
    </source>
</evidence>
<dbReference type="Proteomes" id="UP001054945">
    <property type="component" value="Unassembled WGS sequence"/>
</dbReference>